<keyword evidence="5 7" id="KW-1133">Transmembrane helix</keyword>
<feature type="transmembrane region" description="Helical" evidence="7">
    <location>
        <begin position="227"/>
        <end position="244"/>
    </location>
</feature>
<reference evidence="9 10" key="1">
    <citation type="submission" date="2016-12" db="EMBL/GenBank/DDBJ databases">
        <title>Comparison of Traditional DNA-DNA Hybridization with In Silico Genomic Analysis.</title>
        <authorList>
            <person name="Nicholson A.C."/>
            <person name="Humrighouse B.W."/>
            <person name="Graziano J."/>
            <person name="Lasker B."/>
            <person name="Whitney A.M."/>
            <person name="Mcquiston J.R."/>
        </authorList>
    </citation>
    <scope>NUCLEOTIDE SEQUENCE [LARGE SCALE GENOMIC DNA]</scope>
    <source>
        <strain evidence="9 10">H2240</strain>
    </source>
</reference>
<dbReference type="PANTHER" id="PTHR42718:SF46">
    <property type="entry name" value="BLR6921 PROTEIN"/>
    <property type="match status" value="1"/>
</dbReference>
<feature type="transmembrane region" description="Helical" evidence="7">
    <location>
        <begin position="400"/>
        <end position="418"/>
    </location>
</feature>
<comment type="caution">
    <text evidence="9">The sequence shown here is derived from an EMBL/GenBank/DDBJ whole genome shotgun (WGS) entry which is preliminary data.</text>
</comment>
<dbReference type="GO" id="GO:0005886">
    <property type="term" value="C:plasma membrane"/>
    <property type="evidence" value="ECO:0007669"/>
    <property type="project" value="UniProtKB-SubCell"/>
</dbReference>
<evidence type="ECO:0000256" key="2">
    <source>
        <dbReference type="ARBA" id="ARBA00022448"/>
    </source>
</evidence>
<dbReference type="InterPro" id="IPR036259">
    <property type="entry name" value="MFS_trans_sf"/>
</dbReference>
<feature type="transmembrane region" description="Helical" evidence="7">
    <location>
        <begin position="354"/>
        <end position="379"/>
    </location>
</feature>
<feature type="transmembrane region" description="Helical" evidence="7">
    <location>
        <begin position="329"/>
        <end position="348"/>
    </location>
</feature>
<gene>
    <name evidence="9" type="ORF">CDV49_11385</name>
</gene>
<feature type="transmembrane region" description="Helical" evidence="7">
    <location>
        <begin position="264"/>
        <end position="289"/>
    </location>
</feature>
<feature type="transmembrane region" description="Helical" evidence="7">
    <location>
        <begin position="200"/>
        <end position="221"/>
    </location>
</feature>
<dbReference type="Gene3D" id="1.20.1250.20">
    <property type="entry name" value="MFS general substrate transporter like domains"/>
    <property type="match status" value="1"/>
</dbReference>
<organism evidence="9 10">
    <name type="scientific">Haematobacter genomosp. 1</name>
    <dbReference type="NCBI Taxonomy" id="366618"/>
    <lineage>
        <taxon>Bacteria</taxon>
        <taxon>Pseudomonadati</taxon>
        <taxon>Pseudomonadota</taxon>
        <taxon>Alphaproteobacteria</taxon>
        <taxon>Rhodobacterales</taxon>
        <taxon>Paracoccaceae</taxon>
        <taxon>Haematobacter</taxon>
    </lineage>
</organism>
<evidence type="ECO:0000256" key="5">
    <source>
        <dbReference type="ARBA" id="ARBA00022989"/>
    </source>
</evidence>
<dbReference type="GO" id="GO:0022857">
    <property type="term" value="F:transmembrane transporter activity"/>
    <property type="evidence" value="ECO:0007669"/>
    <property type="project" value="InterPro"/>
</dbReference>
<evidence type="ECO:0000256" key="6">
    <source>
        <dbReference type="ARBA" id="ARBA00023136"/>
    </source>
</evidence>
<sequence length="453" mass="47313">MNTQVAAQSLSIPALVAVMAGVTLVTLDISLTSTAIPAIASGLHVDPARAIWIINVYYLAVVAALLPLATLGEIHGHRKVFIGGLTLFAFGALLSGAATSLPALAGARAVLGIGSAAVSATTPALIRTIFPPHRLSRGLGLYAMIVGTALAAGPPIASTILSVLDWHWLFWQSVPIVLITTVLALLWMPESELNVRRFDPASAALCALTFACLLFAIAGAAHLGARTVIWALTAFAMSAALLIWRDRDSPAPMLGADLFRIPVFALSSLTSILSFSVQGLVFVVLPFLFQLRLGYSQIEAGLLILPWPITLAMMTIISSRLTERMHPGALGGIGLSMLAVGLATLATLPPEVEGAAIIWRLVLCGIGFGFFQSPNMVAIMSSAPRSRSGSAGGVLAMSRLLGQAIGAALVAFCMMRWTQSGVEIALWAGVAFAVAGSAVSLVRLIPTLNLRIE</sequence>
<keyword evidence="3" id="KW-1003">Cell membrane</keyword>
<evidence type="ECO:0000256" key="1">
    <source>
        <dbReference type="ARBA" id="ARBA00004651"/>
    </source>
</evidence>
<feature type="domain" description="Major facilitator superfamily (MFS) profile" evidence="8">
    <location>
        <begin position="14"/>
        <end position="448"/>
    </location>
</feature>
<keyword evidence="6 7" id="KW-0472">Membrane</keyword>
<evidence type="ECO:0000256" key="7">
    <source>
        <dbReference type="SAM" id="Phobius"/>
    </source>
</evidence>
<feature type="transmembrane region" description="Helical" evidence="7">
    <location>
        <begin position="105"/>
        <end position="126"/>
    </location>
</feature>
<dbReference type="Proteomes" id="UP000196878">
    <property type="component" value="Unassembled WGS sequence"/>
</dbReference>
<dbReference type="InterPro" id="IPR020846">
    <property type="entry name" value="MFS_dom"/>
</dbReference>
<dbReference type="Pfam" id="PF07690">
    <property type="entry name" value="MFS_1"/>
    <property type="match status" value="1"/>
</dbReference>
<feature type="transmembrane region" description="Helical" evidence="7">
    <location>
        <begin position="138"/>
        <end position="157"/>
    </location>
</feature>
<keyword evidence="10" id="KW-1185">Reference proteome</keyword>
<keyword evidence="4 7" id="KW-0812">Transmembrane</keyword>
<feature type="transmembrane region" description="Helical" evidence="7">
    <location>
        <begin position="295"/>
        <end position="317"/>
    </location>
</feature>
<feature type="transmembrane region" description="Helical" evidence="7">
    <location>
        <begin position="80"/>
        <end position="99"/>
    </location>
</feature>
<feature type="transmembrane region" description="Helical" evidence="7">
    <location>
        <begin position="50"/>
        <end position="68"/>
    </location>
</feature>
<comment type="subcellular location">
    <subcellularLocation>
        <location evidence="1">Cell membrane</location>
        <topology evidence="1">Multi-pass membrane protein</topology>
    </subcellularLocation>
</comment>
<dbReference type="InterPro" id="IPR011701">
    <property type="entry name" value="MFS"/>
</dbReference>
<feature type="transmembrane region" description="Helical" evidence="7">
    <location>
        <begin position="424"/>
        <end position="445"/>
    </location>
</feature>
<dbReference type="PROSITE" id="PS50850">
    <property type="entry name" value="MFS"/>
    <property type="match status" value="1"/>
</dbReference>
<keyword evidence="2" id="KW-0813">Transport</keyword>
<dbReference type="Gene3D" id="1.20.1720.10">
    <property type="entry name" value="Multidrug resistance protein D"/>
    <property type="match status" value="1"/>
</dbReference>
<accession>A0A212AAU9</accession>
<name>A0A212AAU9_9RHOB</name>
<dbReference type="PANTHER" id="PTHR42718">
    <property type="entry name" value="MAJOR FACILITATOR SUPERFAMILY MULTIDRUG TRANSPORTER MFSC"/>
    <property type="match status" value="1"/>
</dbReference>
<evidence type="ECO:0000256" key="3">
    <source>
        <dbReference type="ARBA" id="ARBA00022475"/>
    </source>
</evidence>
<dbReference type="AlphaFoldDB" id="A0A212AAU9"/>
<feature type="transmembrane region" description="Helical" evidence="7">
    <location>
        <begin position="12"/>
        <end position="38"/>
    </location>
</feature>
<dbReference type="SUPFAM" id="SSF103473">
    <property type="entry name" value="MFS general substrate transporter"/>
    <property type="match status" value="1"/>
</dbReference>
<evidence type="ECO:0000313" key="9">
    <source>
        <dbReference type="EMBL" id="OWJ77427.1"/>
    </source>
</evidence>
<dbReference type="OrthoDB" id="2414439at2"/>
<evidence type="ECO:0000259" key="8">
    <source>
        <dbReference type="PROSITE" id="PS50850"/>
    </source>
</evidence>
<evidence type="ECO:0000256" key="4">
    <source>
        <dbReference type="ARBA" id="ARBA00022692"/>
    </source>
</evidence>
<evidence type="ECO:0000313" key="10">
    <source>
        <dbReference type="Proteomes" id="UP000196878"/>
    </source>
</evidence>
<proteinExistence type="predicted"/>
<dbReference type="CDD" id="cd17321">
    <property type="entry name" value="MFS_MMR_MDR_like"/>
    <property type="match status" value="1"/>
</dbReference>
<dbReference type="EMBL" id="NIPW01000020">
    <property type="protein sequence ID" value="OWJ77427.1"/>
    <property type="molecule type" value="Genomic_DNA"/>
</dbReference>
<protein>
    <submittedName>
        <fullName evidence="9">MFS transporter</fullName>
    </submittedName>
</protein>
<feature type="transmembrane region" description="Helical" evidence="7">
    <location>
        <begin position="169"/>
        <end position="188"/>
    </location>
</feature>
<dbReference type="RefSeq" id="WP_088215569.1">
    <property type="nucleotide sequence ID" value="NZ_NIPW01000020.1"/>
</dbReference>